<gene>
    <name evidence="2" type="ORF">P154DRAFT_575196</name>
</gene>
<keyword evidence="3" id="KW-1185">Reference proteome</keyword>
<dbReference type="AlphaFoldDB" id="A0A6A5WKD1"/>
<accession>A0A6A5WKD1</accession>
<evidence type="ECO:0000313" key="3">
    <source>
        <dbReference type="Proteomes" id="UP000799779"/>
    </source>
</evidence>
<reference evidence="2" key="1">
    <citation type="journal article" date="2020" name="Stud. Mycol.">
        <title>101 Dothideomycetes genomes: a test case for predicting lifestyles and emergence of pathogens.</title>
        <authorList>
            <person name="Haridas S."/>
            <person name="Albert R."/>
            <person name="Binder M."/>
            <person name="Bloem J."/>
            <person name="Labutti K."/>
            <person name="Salamov A."/>
            <person name="Andreopoulos B."/>
            <person name="Baker S."/>
            <person name="Barry K."/>
            <person name="Bills G."/>
            <person name="Bluhm B."/>
            <person name="Cannon C."/>
            <person name="Castanera R."/>
            <person name="Culley D."/>
            <person name="Daum C."/>
            <person name="Ezra D."/>
            <person name="Gonzalez J."/>
            <person name="Henrissat B."/>
            <person name="Kuo A."/>
            <person name="Liang C."/>
            <person name="Lipzen A."/>
            <person name="Lutzoni F."/>
            <person name="Magnuson J."/>
            <person name="Mondo S."/>
            <person name="Nolan M."/>
            <person name="Ohm R."/>
            <person name="Pangilinan J."/>
            <person name="Park H.-J."/>
            <person name="Ramirez L."/>
            <person name="Alfaro M."/>
            <person name="Sun H."/>
            <person name="Tritt A."/>
            <person name="Yoshinaga Y."/>
            <person name="Zwiers L.-H."/>
            <person name="Turgeon B."/>
            <person name="Goodwin S."/>
            <person name="Spatafora J."/>
            <person name="Crous P."/>
            <person name="Grigoriev I."/>
        </authorList>
    </citation>
    <scope>NUCLEOTIDE SEQUENCE</scope>
    <source>
        <strain evidence="2">CBS 123094</strain>
    </source>
</reference>
<evidence type="ECO:0000313" key="2">
    <source>
        <dbReference type="EMBL" id="KAF2001478.1"/>
    </source>
</evidence>
<proteinExistence type="predicted"/>
<feature type="coiled-coil region" evidence="1">
    <location>
        <begin position="38"/>
        <end position="65"/>
    </location>
</feature>
<protein>
    <submittedName>
        <fullName evidence="2">Uncharacterized protein</fullName>
    </submittedName>
</protein>
<sequence length="198" mass="22573">MNGPITTSMKRNCRYISNICQVGLDDLHDLAEVCPLTERELENSIMRFSQRVNEVQEKADRNEADTVLKDEKQYIRDNVIAPAHGLDIDPRHILDIIGTWVEDREDEDLFMAVSPTRKVLGILALRLRDFQNVWFPDYSQDRDAPDHIVGSEPRNRTGHDLWKACVLGHGLILFPVHDDPQHGSPDAPYPPDSLILGE</sequence>
<dbReference type="EMBL" id="ML977583">
    <property type="protein sequence ID" value="KAF2001478.1"/>
    <property type="molecule type" value="Genomic_DNA"/>
</dbReference>
<keyword evidence="1" id="KW-0175">Coiled coil</keyword>
<organism evidence="2 3">
    <name type="scientific">Amniculicola lignicola CBS 123094</name>
    <dbReference type="NCBI Taxonomy" id="1392246"/>
    <lineage>
        <taxon>Eukaryota</taxon>
        <taxon>Fungi</taxon>
        <taxon>Dikarya</taxon>
        <taxon>Ascomycota</taxon>
        <taxon>Pezizomycotina</taxon>
        <taxon>Dothideomycetes</taxon>
        <taxon>Pleosporomycetidae</taxon>
        <taxon>Pleosporales</taxon>
        <taxon>Amniculicolaceae</taxon>
        <taxon>Amniculicola</taxon>
    </lineage>
</organism>
<dbReference type="Proteomes" id="UP000799779">
    <property type="component" value="Unassembled WGS sequence"/>
</dbReference>
<name>A0A6A5WKD1_9PLEO</name>
<evidence type="ECO:0000256" key="1">
    <source>
        <dbReference type="SAM" id="Coils"/>
    </source>
</evidence>